<dbReference type="PRINTS" id="PR00376">
    <property type="entry name" value="IL1BCENZYME"/>
</dbReference>
<accession>A0A914WL98</accession>
<keyword evidence="3" id="KW-0053">Apoptosis</keyword>
<dbReference type="GO" id="GO:0004197">
    <property type="term" value="F:cysteine-type endopeptidase activity"/>
    <property type="evidence" value="ECO:0007669"/>
    <property type="project" value="InterPro"/>
</dbReference>
<dbReference type="InterPro" id="IPR016129">
    <property type="entry name" value="Caspase_his_AS"/>
</dbReference>
<dbReference type="InterPro" id="IPR011600">
    <property type="entry name" value="Pept_C14_caspase"/>
</dbReference>
<dbReference type="PROSITE" id="PS50208">
    <property type="entry name" value="CASPASE_P20"/>
    <property type="match status" value="1"/>
</dbReference>
<keyword evidence="4" id="KW-0378">Hydrolase</keyword>
<feature type="domain" description="Caspase family p10" evidence="7">
    <location>
        <begin position="249"/>
        <end position="341"/>
    </location>
</feature>
<dbReference type="GO" id="GO:0006915">
    <property type="term" value="P:apoptotic process"/>
    <property type="evidence" value="ECO:0007669"/>
    <property type="project" value="UniProtKB-KW"/>
</dbReference>
<evidence type="ECO:0000256" key="4">
    <source>
        <dbReference type="ARBA" id="ARBA00022801"/>
    </source>
</evidence>
<dbReference type="AlphaFoldDB" id="A0A914WL98"/>
<dbReference type="GO" id="GO:0006508">
    <property type="term" value="P:proteolysis"/>
    <property type="evidence" value="ECO:0007669"/>
    <property type="project" value="UniProtKB-KW"/>
</dbReference>
<evidence type="ECO:0000256" key="6">
    <source>
        <dbReference type="SAM" id="MobiDB-lite"/>
    </source>
</evidence>
<dbReference type="InterPro" id="IPR002138">
    <property type="entry name" value="Pept_C14_p10"/>
</dbReference>
<evidence type="ECO:0000313" key="10">
    <source>
        <dbReference type="WBParaSite" id="PSAMB.scaffold44size97270.g1171.t1"/>
    </source>
</evidence>
<organism evidence="9 10">
    <name type="scientific">Plectus sambesii</name>
    <dbReference type="NCBI Taxonomy" id="2011161"/>
    <lineage>
        <taxon>Eukaryota</taxon>
        <taxon>Metazoa</taxon>
        <taxon>Ecdysozoa</taxon>
        <taxon>Nematoda</taxon>
        <taxon>Chromadorea</taxon>
        <taxon>Plectida</taxon>
        <taxon>Plectina</taxon>
        <taxon>Plectoidea</taxon>
        <taxon>Plectidae</taxon>
        <taxon>Plectus</taxon>
    </lineage>
</organism>
<keyword evidence="9" id="KW-1185">Reference proteome</keyword>
<dbReference type="SUPFAM" id="SSF52129">
    <property type="entry name" value="Caspase-like"/>
    <property type="match status" value="1"/>
</dbReference>
<proteinExistence type="inferred from homology"/>
<comment type="similarity">
    <text evidence="1 5">Belongs to the peptidase C14A family.</text>
</comment>
<dbReference type="InterPro" id="IPR029030">
    <property type="entry name" value="Caspase-like_dom_sf"/>
</dbReference>
<dbReference type="Gene3D" id="3.40.50.1460">
    <property type="match status" value="1"/>
</dbReference>
<evidence type="ECO:0000256" key="1">
    <source>
        <dbReference type="ARBA" id="ARBA00010134"/>
    </source>
</evidence>
<dbReference type="Proteomes" id="UP000887566">
    <property type="component" value="Unplaced"/>
</dbReference>
<dbReference type="Pfam" id="PF00656">
    <property type="entry name" value="Peptidase_C14"/>
    <property type="match status" value="1"/>
</dbReference>
<feature type="region of interest" description="Disordered" evidence="6">
    <location>
        <begin position="191"/>
        <end position="213"/>
    </location>
</feature>
<dbReference type="InterPro" id="IPR001309">
    <property type="entry name" value="Pept_C14_p20"/>
</dbReference>
<protein>
    <submittedName>
        <fullName evidence="10">Uncharacterized protein</fullName>
    </submittedName>
</protein>
<dbReference type="InterPro" id="IPR002398">
    <property type="entry name" value="Pept_C14"/>
</dbReference>
<dbReference type="InterPro" id="IPR015917">
    <property type="entry name" value="Pept_C14A"/>
</dbReference>
<reference evidence="10" key="1">
    <citation type="submission" date="2022-11" db="UniProtKB">
        <authorList>
            <consortium name="WormBaseParasite"/>
        </authorList>
    </citation>
    <scope>IDENTIFICATION</scope>
</reference>
<evidence type="ECO:0000259" key="8">
    <source>
        <dbReference type="PROSITE" id="PS50208"/>
    </source>
</evidence>
<feature type="domain" description="Caspase family p20" evidence="8">
    <location>
        <begin position="59"/>
        <end position="184"/>
    </location>
</feature>
<dbReference type="PROSITE" id="PS50207">
    <property type="entry name" value="CASPASE_P10"/>
    <property type="match status" value="1"/>
</dbReference>
<feature type="region of interest" description="Disordered" evidence="6">
    <location>
        <begin position="226"/>
        <end position="251"/>
    </location>
</feature>
<dbReference type="SMART" id="SM00115">
    <property type="entry name" value="CASc"/>
    <property type="match status" value="1"/>
</dbReference>
<keyword evidence="2" id="KW-0645">Protease</keyword>
<dbReference type="PANTHER" id="PTHR47901">
    <property type="entry name" value="CASPASE RECRUITMENT DOMAIN-CONTAINING PROTEIN 18"/>
    <property type="match status" value="1"/>
</dbReference>
<evidence type="ECO:0000313" key="9">
    <source>
        <dbReference type="Proteomes" id="UP000887566"/>
    </source>
</evidence>
<dbReference type="PROSITE" id="PS01121">
    <property type="entry name" value="CASPASE_HIS"/>
    <property type="match status" value="1"/>
</dbReference>
<dbReference type="WBParaSite" id="PSAMB.scaffold44size97270.g1171.t1">
    <property type="protein sequence ID" value="PSAMB.scaffold44size97270.g1171.t1"/>
    <property type="gene ID" value="PSAMB.scaffold44size97270.g1171"/>
</dbReference>
<dbReference type="PANTHER" id="PTHR47901:SF8">
    <property type="entry name" value="CASPASE-3"/>
    <property type="match status" value="1"/>
</dbReference>
<evidence type="ECO:0000256" key="5">
    <source>
        <dbReference type="RuleBase" id="RU003971"/>
    </source>
</evidence>
<evidence type="ECO:0000256" key="3">
    <source>
        <dbReference type="ARBA" id="ARBA00022703"/>
    </source>
</evidence>
<evidence type="ECO:0000259" key="7">
    <source>
        <dbReference type="PROSITE" id="PS50207"/>
    </source>
</evidence>
<name>A0A914WL98_9BILA</name>
<sequence length="345" mass="37770">MAGNSFNITSHISGGKVISGVVSGGQIIQGDYHNYANLSEPKTKSTEEKVDCYPLNTDPKGHMLIIANEKYQNGNHNPGALVDRKKVETLGETLNYDVESSHKNLTSEQIRQELKNFVEKLETEPHVDSAIVFVLSHGTADAIIGTDGVGVKRQEFFDAFKPDKCGALTGKPKLIFFDACRGHKCDPGAAIKEKSAGQQERAADSETDGPYTPDERAAALAKSEIEKAVDETATQEKVAETKGSRPSSPAPQFSAMSDMLIVDATAMDYYAYGTKSGSYFIDAVYEIFKLKYETKSIDEMLHMVHEHVLKKMHGGKMGDGTYALEGTNYSSSLRKKFMFCPPTTD</sequence>
<evidence type="ECO:0000256" key="2">
    <source>
        <dbReference type="ARBA" id="ARBA00022670"/>
    </source>
</evidence>